<dbReference type="STRING" id="1072256.CUTER_00195"/>
<keyword evidence="16" id="KW-1185">Reference proteome</keyword>
<evidence type="ECO:0000256" key="11">
    <source>
        <dbReference type="SAM" id="MobiDB-lite"/>
    </source>
</evidence>
<comment type="catalytic activity">
    <reaction evidence="9">
        <text>L-seryl-[protein] + ATP = O-phospho-L-seryl-[protein] + ADP + H(+)</text>
        <dbReference type="Rhea" id="RHEA:17989"/>
        <dbReference type="Rhea" id="RHEA-COMP:9863"/>
        <dbReference type="Rhea" id="RHEA-COMP:11604"/>
        <dbReference type="ChEBI" id="CHEBI:15378"/>
        <dbReference type="ChEBI" id="CHEBI:29999"/>
        <dbReference type="ChEBI" id="CHEBI:30616"/>
        <dbReference type="ChEBI" id="CHEBI:83421"/>
        <dbReference type="ChEBI" id="CHEBI:456216"/>
        <dbReference type="EC" id="2.7.11.1"/>
    </reaction>
</comment>
<dbReference type="GO" id="GO:0106310">
    <property type="term" value="F:protein serine kinase activity"/>
    <property type="evidence" value="ECO:0007669"/>
    <property type="project" value="RHEA"/>
</dbReference>
<dbReference type="Gene3D" id="3.30.200.20">
    <property type="entry name" value="Phosphorylase Kinase, domain 1"/>
    <property type="match status" value="1"/>
</dbReference>
<gene>
    <name evidence="15" type="primary">pknB</name>
    <name evidence="15" type="ORF">CUTER_00195</name>
</gene>
<evidence type="ECO:0000256" key="6">
    <source>
        <dbReference type="ARBA" id="ARBA00022777"/>
    </source>
</evidence>
<evidence type="ECO:0000256" key="3">
    <source>
        <dbReference type="ARBA" id="ARBA00022679"/>
    </source>
</evidence>
<keyword evidence="7 10" id="KW-0067">ATP-binding</keyword>
<keyword evidence="12" id="KW-0812">Transmembrane</keyword>
<dbReference type="SMART" id="SM00740">
    <property type="entry name" value="PASTA"/>
    <property type="match status" value="4"/>
</dbReference>
<dbReference type="PANTHER" id="PTHR43289:SF6">
    <property type="entry name" value="SERINE_THREONINE-PROTEIN KINASE NEKL-3"/>
    <property type="match status" value="1"/>
</dbReference>
<sequence length="682" mass="71962">MTLIADRYLLGEVIGNGGMSNVYGAQDTLLGRDVAVKMLKVDMARDDNFRERFRREAQNSARLNHPNIVAVFDTGDTPIDGVGVPFMVMERIYGHTLRQIIRDSGQLTTEQAAELLIPVCDALQASHDAGIVHRDIKPANIMVTNSGQVKVMDFGIARALDDSTSAMTQTSAVIGTAQYLSPEQARGKSADTRSDIYALGCVLYETVTGNAPFEGETPFAVAYQHVQEDPAPPSARIPAEWLSPTESVNIDAVTLTAMAKHPADRYQSASEFRDELERLRRGAVTRAARAHVRTVAPTMEPASPQEPFAPTEAEIAAAAAPTVVASPAPAPRQPAQPVYAEPAGGSHRRRKSSRSPLVVLAAVVAVLLAGGGLYTWAAMTGVIDAPFSRLDGRGATRIPDLVGVHRDDAANQLEELGLLVEFEEQPSPDIPADHVISSNPAAGSALRPGATVRLTVSVGREETHIPDLAGLTPSEARTLLTKAGLQLNSQVEEESSDTVAEGMIISQSPPAGARIAKGEKVSITVSTGAETTRVPSLKGMSYDEAVETLSSLGFVPQKESVDGREPFDEVIEVGGAGTNAPVGTTVVVRVSNGMLMEMPDITGMTPSAAVDTLRAAGWEGAQSQLYVAEKRKTGDLTQSGMIVASRPAAGSLVRKDASISVTEGEFDLGVAIDPNSQGLGGA</sequence>
<dbReference type="PROSITE" id="PS50011">
    <property type="entry name" value="PROTEIN_KINASE_DOM"/>
    <property type="match status" value="1"/>
</dbReference>
<evidence type="ECO:0000256" key="10">
    <source>
        <dbReference type="PROSITE-ProRule" id="PRU10141"/>
    </source>
</evidence>
<evidence type="ECO:0000259" key="14">
    <source>
        <dbReference type="PROSITE" id="PS51178"/>
    </source>
</evidence>
<feature type="domain" description="PASTA" evidence="14">
    <location>
        <begin position="593"/>
        <end position="665"/>
    </location>
</feature>
<protein>
    <recommendedName>
        <fullName evidence="1">non-specific serine/threonine protein kinase</fullName>
        <ecNumber evidence="1">2.7.11.1</ecNumber>
    </recommendedName>
</protein>
<dbReference type="SUPFAM" id="SSF56112">
    <property type="entry name" value="Protein kinase-like (PK-like)"/>
    <property type="match status" value="1"/>
</dbReference>
<dbReference type="GO" id="GO:0045717">
    <property type="term" value="P:negative regulation of fatty acid biosynthetic process"/>
    <property type="evidence" value="ECO:0007669"/>
    <property type="project" value="UniProtKB-ARBA"/>
</dbReference>
<proteinExistence type="predicted"/>
<evidence type="ECO:0000313" key="16">
    <source>
        <dbReference type="Proteomes" id="UP000035548"/>
    </source>
</evidence>
<feature type="domain" description="PASTA" evidence="14">
    <location>
        <begin position="459"/>
        <end position="527"/>
    </location>
</feature>
<evidence type="ECO:0000256" key="4">
    <source>
        <dbReference type="ARBA" id="ARBA00022737"/>
    </source>
</evidence>
<evidence type="ECO:0000256" key="9">
    <source>
        <dbReference type="ARBA" id="ARBA00048679"/>
    </source>
</evidence>
<dbReference type="CDD" id="cd06577">
    <property type="entry name" value="PASTA_pknB"/>
    <property type="match status" value="4"/>
</dbReference>
<dbReference type="Proteomes" id="UP000035548">
    <property type="component" value="Chromosome"/>
</dbReference>
<evidence type="ECO:0000259" key="13">
    <source>
        <dbReference type="PROSITE" id="PS50011"/>
    </source>
</evidence>
<dbReference type="EMBL" id="CP011546">
    <property type="protein sequence ID" value="AKK10069.1"/>
    <property type="molecule type" value="Genomic_DNA"/>
</dbReference>
<name>A0A0G3H9Q9_9CORY</name>
<dbReference type="RefSeq" id="WP_047258731.1">
    <property type="nucleotide sequence ID" value="NZ_CP011546.1"/>
</dbReference>
<evidence type="ECO:0000256" key="7">
    <source>
        <dbReference type="ARBA" id="ARBA00022840"/>
    </source>
</evidence>
<dbReference type="Gene3D" id="3.30.10.20">
    <property type="match status" value="4"/>
</dbReference>
<dbReference type="PROSITE" id="PS51178">
    <property type="entry name" value="PASTA"/>
    <property type="match status" value="4"/>
</dbReference>
<keyword evidence="2 15" id="KW-0723">Serine/threonine-protein kinase</keyword>
<dbReference type="AlphaFoldDB" id="A0A0G3H9Q9"/>
<dbReference type="GO" id="GO:0004674">
    <property type="term" value="F:protein serine/threonine kinase activity"/>
    <property type="evidence" value="ECO:0007669"/>
    <property type="project" value="UniProtKB-KW"/>
</dbReference>
<dbReference type="PATRIC" id="fig|1072256.5.peg.38"/>
<dbReference type="InterPro" id="IPR000719">
    <property type="entry name" value="Prot_kinase_dom"/>
</dbReference>
<comment type="catalytic activity">
    <reaction evidence="8">
        <text>L-threonyl-[protein] + ATP = O-phospho-L-threonyl-[protein] + ADP + H(+)</text>
        <dbReference type="Rhea" id="RHEA:46608"/>
        <dbReference type="Rhea" id="RHEA-COMP:11060"/>
        <dbReference type="Rhea" id="RHEA-COMP:11605"/>
        <dbReference type="ChEBI" id="CHEBI:15378"/>
        <dbReference type="ChEBI" id="CHEBI:30013"/>
        <dbReference type="ChEBI" id="CHEBI:30616"/>
        <dbReference type="ChEBI" id="CHEBI:61977"/>
        <dbReference type="ChEBI" id="CHEBI:456216"/>
        <dbReference type="EC" id="2.7.11.1"/>
    </reaction>
</comment>
<feature type="transmembrane region" description="Helical" evidence="12">
    <location>
        <begin position="357"/>
        <end position="379"/>
    </location>
</feature>
<feature type="region of interest" description="Disordered" evidence="11">
    <location>
        <begin position="326"/>
        <end position="352"/>
    </location>
</feature>
<reference evidence="15 16" key="1">
    <citation type="journal article" date="2015" name="Genome Announc.">
        <title>Virulence Factor Genes Detected in the Complete Genome Sequence of Corynebacterium uterequi DSM 45634, Isolated from the Uterus of a Maiden Mare.</title>
        <authorList>
            <person name="Ruckert C."/>
            <person name="Kriete M."/>
            <person name="Jaenicke S."/>
            <person name="Winkler A."/>
            <person name="Tauch A."/>
        </authorList>
    </citation>
    <scope>NUCLEOTIDE SEQUENCE [LARGE SCALE GENOMIC DNA]</scope>
    <source>
        <strain evidence="15 16">DSM 45634</strain>
    </source>
</reference>
<dbReference type="Pfam" id="PF00069">
    <property type="entry name" value="Pkinase"/>
    <property type="match status" value="1"/>
</dbReference>
<dbReference type="OrthoDB" id="9762169at2"/>
<dbReference type="EC" id="2.7.11.1" evidence="1"/>
<dbReference type="InterPro" id="IPR011009">
    <property type="entry name" value="Kinase-like_dom_sf"/>
</dbReference>
<dbReference type="InterPro" id="IPR017441">
    <property type="entry name" value="Protein_kinase_ATP_BS"/>
</dbReference>
<dbReference type="FunFam" id="3.30.200.20:FF:000035">
    <property type="entry name" value="Serine/threonine protein kinase Stk1"/>
    <property type="match status" value="1"/>
</dbReference>
<dbReference type="Pfam" id="PF03793">
    <property type="entry name" value="PASTA"/>
    <property type="match status" value="4"/>
</dbReference>
<dbReference type="PANTHER" id="PTHR43289">
    <property type="entry name" value="MITOGEN-ACTIVATED PROTEIN KINASE KINASE KINASE 20-RELATED"/>
    <property type="match status" value="1"/>
</dbReference>
<evidence type="ECO:0000256" key="2">
    <source>
        <dbReference type="ARBA" id="ARBA00022527"/>
    </source>
</evidence>
<dbReference type="FunFam" id="1.10.510.10:FF:000021">
    <property type="entry name" value="Serine/threonine protein kinase"/>
    <property type="match status" value="1"/>
</dbReference>
<keyword evidence="12" id="KW-1133">Transmembrane helix</keyword>
<feature type="domain" description="Protein kinase" evidence="13">
    <location>
        <begin position="8"/>
        <end position="279"/>
    </location>
</feature>
<reference evidence="16" key="2">
    <citation type="submission" date="2015-05" db="EMBL/GenBank/DDBJ databases">
        <title>Complete genome sequence of Corynebacterium uterequi DSM 45634, isolated from the uterus of a maiden mare.</title>
        <authorList>
            <person name="Ruckert C."/>
            <person name="Albersmeier A."/>
            <person name="Winkler A."/>
            <person name="Tauch A."/>
        </authorList>
    </citation>
    <scope>NUCLEOTIDE SEQUENCE [LARGE SCALE GENOMIC DNA]</scope>
    <source>
        <strain evidence="16">DSM 45634</strain>
    </source>
</reference>
<accession>A0A0G3H9Q9</accession>
<evidence type="ECO:0000313" key="15">
    <source>
        <dbReference type="EMBL" id="AKK10069.1"/>
    </source>
</evidence>
<dbReference type="GO" id="GO:0005524">
    <property type="term" value="F:ATP binding"/>
    <property type="evidence" value="ECO:0007669"/>
    <property type="project" value="UniProtKB-UniRule"/>
</dbReference>
<keyword evidence="3 15" id="KW-0808">Transferase</keyword>
<dbReference type="PROSITE" id="PS00108">
    <property type="entry name" value="PROTEIN_KINASE_ST"/>
    <property type="match status" value="1"/>
</dbReference>
<organism evidence="15 16">
    <name type="scientific">Corynebacterium uterequi</name>
    <dbReference type="NCBI Taxonomy" id="1072256"/>
    <lineage>
        <taxon>Bacteria</taxon>
        <taxon>Bacillati</taxon>
        <taxon>Actinomycetota</taxon>
        <taxon>Actinomycetes</taxon>
        <taxon>Mycobacteriales</taxon>
        <taxon>Corynebacteriaceae</taxon>
        <taxon>Corynebacterium</taxon>
    </lineage>
</organism>
<evidence type="ECO:0000256" key="5">
    <source>
        <dbReference type="ARBA" id="ARBA00022741"/>
    </source>
</evidence>
<evidence type="ECO:0000256" key="8">
    <source>
        <dbReference type="ARBA" id="ARBA00047899"/>
    </source>
</evidence>
<keyword evidence="4" id="KW-0677">Repeat</keyword>
<dbReference type="NCBIfam" id="NF033483">
    <property type="entry name" value="PknB_PASTA_kin"/>
    <property type="match status" value="1"/>
</dbReference>
<dbReference type="InterPro" id="IPR008271">
    <property type="entry name" value="Ser/Thr_kinase_AS"/>
</dbReference>
<keyword evidence="6 15" id="KW-0418">Kinase</keyword>
<evidence type="ECO:0000256" key="12">
    <source>
        <dbReference type="SAM" id="Phobius"/>
    </source>
</evidence>
<keyword evidence="12" id="KW-0472">Membrane</keyword>
<dbReference type="PROSITE" id="PS00107">
    <property type="entry name" value="PROTEIN_KINASE_ATP"/>
    <property type="match status" value="1"/>
</dbReference>
<feature type="domain" description="PASTA" evidence="14">
    <location>
        <begin position="528"/>
        <end position="592"/>
    </location>
</feature>
<evidence type="ECO:0000256" key="1">
    <source>
        <dbReference type="ARBA" id="ARBA00012513"/>
    </source>
</evidence>
<dbReference type="SMART" id="SM00220">
    <property type="entry name" value="S_TKc"/>
    <property type="match status" value="1"/>
</dbReference>
<feature type="domain" description="PASTA" evidence="14">
    <location>
        <begin position="394"/>
        <end position="458"/>
    </location>
</feature>
<dbReference type="InterPro" id="IPR005543">
    <property type="entry name" value="PASTA_dom"/>
</dbReference>
<dbReference type="Gene3D" id="1.10.510.10">
    <property type="entry name" value="Transferase(Phosphotransferase) domain 1"/>
    <property type="match status" value="1"/>
</dbReference>
<dbReference type="KEGG" id="cut:CUTER_00195"/>
<keyword evidence="5 10" id="KW-0547">Nucleotide-binding</keyword>
<feature type="binding site" evidence="10">
    <location>
        <position position="37"/>
    </location>
    <ligand>
        <name>ATP</name>
        <dbReference type="ChEBI" id="CHEBI:30616"/>
    </ligand>
</feature>
<dbReference type="CDD" id="cd14014">
    <property type="entry name" value="STKc_PknB_like"/>
    <property type="match status" value="1"/>
</dbReference>